<gene>
    <name evidence="1" type="ORF">HHU08_08645</name>
</gene>
<dbReference type="EMBL" id="JABBPK010000001">
    <property type="protein sequence ID" value="NMO77060.1"/>
    <property type="molecule type" value="Genomic_DNA"/>
</dbReference>
<proteinExistence type="predicted"/>
<keyword evidence="2" id="KW-1185">Reference proteome</keyword>
<sequence>MKNKVYKGFLILTTVLLSVIYLFPNEPGAVTRTNQTSTCYLANPLTEKPSRQGYNYVAGVTAASQVNVKYDKSAPPKIPWGTWVTISKPAPIPGVGNTSRFRIDDTGDIEWKQTPYFVDVYWGGRTTANGTSCVNNWGIKTVNVTY</sequence>
<accession>A0A7Y0PLT7</accession>
<dbReference type="Proteomes" id="UP000588491">
    <property type="component" value="Unassembled WGS sequence"/>
</dbReference>
<dbReference type="AlphaFoldDB" id="A0A7Y0PLT7"/>
<name>A0A7Y0PLT7_9BACI</name>
<organism evidence="1 2">
    <name type="scientific">Niallia alba</name>
    <dbReference type="NCBI Taxonomy" id="2729105"/>
    <lineage>
        <taxon>Bacteria</taxon>
        <taxon>Bacillati</taxon>
        <taxon>Bacillota</taxon>
        <taxon>Bacilli</taxon>
        <taxon>Bacillales</taxon>
        <taxon>Bacillaceae</taxon>
        <taxon>Niallia</taxon>
    </lineage>
</organism>
<protein>
    <submittedName>
        <fullName evidence="1">Uncharacterized protein</fullName>
    </submittedName>
</protein>
<dbReference type="RefSeq" id="WP_169188288.1">
    <property type="nucleotide sequence ID" value="NZ_JABBPK010000001.1"/>
</dbReference>
<evidence type="ECO:0000313" key="1">
    <source>
        <dbReference type="EMBL" id="NMO77060.1"/>
    </source>
</evidence>
<evidence type="ECO:0000313" key="2">
    <source>
        <dbReference type="Proteomes" id="UP000588491"/>
    </source>
</evidence>
<comment type="caution">
    <text evidence="1">The sequence shown here is derived from an EMBL/GenBank/DDBJ whole genome shotgun (WGS) entry which is preliminary data.</text>
</comment>
<reference evidence="1 2" key="1">
    <citation type="submission" date="2020-04" db="EMBL/GenBank/DDBJ databases">
        <title>Bacillus sp. UniB3 isolated from commercial digestive syrup.</title>
        <authorList>
            <person name="Thorat V."/>
            <person name="Kirdat K."/>
            <person name="Tiwarekar B."/>
            <person name="Yadav A."/>
        </authorList>
    </citation>
    <scope>NUCLEOTIDE SEQUENCE [LARGE SCALE GENOMIC DNA]</scope>
    <source>
        <strain evidence="1 2">UniB3</strain>
    </source>
</reference>